<accession>A0ABQ2D6D2</accession>
<organism evidence="1 2">
    <name type="scientific">Deinococcus roseus</name>
    <dbReference type="NCBI Taxonomy" id="392414"/>
    <lineage>
        <taxon>Bacteria</taxon>
        <taxon>Thermotogati</taxon>
        <taxon>Deinococcota</taxon>
        <taxon>Deinococci</taxon>
        <taxon>Deinococcales</taxon>
        <taxon>Deinococcaceae</taxon>
        <taxon>Deinococcus</taxon>
    </lineage>
</organism>
<evidence type="ECO:0000313" key="2">
    <source>
        <dbReference type="Proteomes" id="UP000632222"/>
    </source>
</evidence>
<gene>
    <name evidence="1" type="ORF">GCM10008938_34510</name>
</gene>
<keyword evidence="2" id="KW-1185">Reference proteome</keyword>
<dbReference type="RefSeq" id="WP_189004654.1">
    <property type="nucleotide sequence ID" value="NZ_BMOD01000015.1"/>
</dbReference>
<evidence type="ECO:0000313" key="1">
    <source>
        <dbReference type="EMBL" id="GGJ45311.1"/>
    </source>
</evidence>
<dbReference type="Proteomes" id="UP000632222">
    <property type="component" value="Unassembled WGS sequence"/>
</dbReference>
<name>A0ABQ2D6D2_9DEIO</name>
<dbReference type="EMBL" id="BMOD01000015">
    <property type="protein sequence ID" value="GGJ45311.1"/>
    <property type="molecule type" value="Genomic_DNA"/>
</dbReference>
<sequence length="156" mass="18205">MNRIRNPQILQDIVEFMRDGICQMPLQELENPDGRLEFVFQGLQIEVEILDAEVASAICFLDGIEPEEDRFDDLDEIYTLMEQQHQEILQLAIQAWGDPKWSGEGEHAALPELPYMMGGAVWEMENRDVVILGWEHQDQELPVLLWIRWFKHSEGV</sequence>
<reference evidence="2" key="1">
    <citation type="journal article" date="2019" name="Int. J. Syst. Evol. Microbiol.">
        <title>The Global Catalogue of Microorganisms (GCM) 10K type strain sequencing project: providing services to taxonomists for standard genome sequencing and annotation.</title>
        <authorList>
            <consortium name="The Broad Institute Genomics Platform"/>
            <consortium name="The Broad Institute Genome Sequencing Center for Infectious Disease"/>
            <person name="Wu L."/>
            <person name="Ma J."/>
        </authorList>
    </citation>
    <scope>NUCLEOTIDE SEQUENCE [LARGE SCALE GENOMIC DNA]</scope>
    <source>
        <strain evidence="2">JCM 14370</strain>
    </source>
</reference>
<proteinExistence type="predicted"/>
<comment type="caution">
    <text evidence="1">The sequence shown here is derived from an EMBL/GenBank/DDBJ whole genome shotgun (WGS) entry which is preliminary data.</text>
</comment>
<protein>
    <submittedName>
        <fullName evidence="1">Uncharacterized protein</fullName>
    </submittedName>
</protein>